<protein>
    <submittedName>
        <fullName evidence="1">Uncharacterized protein</fullName>
    </submittedName>
</protein>
<evidence type="ECO:0000313" key="1">
    <source>
        <dbReference type="EMBL" id="KAJ7557946.1"/>
    </source>
</evidence>
<evidence type="ECO:0000313" key="2">
    <source>
        <dbReference type="Proteomes" id="UP001162992"/>
    </source>
</evidence>
<accession>A0ACC2DUP5</accession>
<gene>
    <name evidence="1" type="ORF">O6H91_04G017300</name>
</gene>
<comment type="caution">
    <text evidence="1">The sequence shown here is derived from an EMBL/GenBank/DDBJ whole genome shotgun (WGS) entry which is preliminary data.</text>
</comment>
<reference evidence="2" key="1">
    <citation type="journal article" date="2024" name="Proc. Natl. Acad. Sci. U.S.A.">
        <title>Extraordinary preservation of gene collinearity over three hundred million years revealed in homosporous lycophytes.</title>
        <authorList>
            <person name="Li C."/>
            <person name="Wickell D."/>
            <person name="Kuo L.Y."/>
            <person name="Chen X."/>
            <person name="Nie B."/>
            <person name="Liao X."/>
            <person name="Peng D."/>
            <person name="Ji J."/>
            <person name="Jenkins J."/>
            <person name="Williams M."/>
            <person name="Shu S."/>
            <person name="Plott C."/>
            <person name="Barry K."/>
            <person name="Rajasekar S."/>
            <person name="Grimwood J."/>
            <person name="Han X."/>
            <person name="Sun S."/>
            <person name="Hou Z."/>
            <person name="He W."/>
            <person name="Dai G."/>
            <person name="Sun C."/>
            <person name="Schmutz J."/>
            <person name="Leebens-Mack J.H."/>
            <person name="Li F.W."/>
            <person name="Wang L."/>
        </authorList>
    </citation>
    <scope>NUCLEOTIDE SEQUENCE [LARGE SCALE GENOMIC DNA]</scope>
    <source>
        <strain evidence="2">cv. PW_Plant_1</strain>
    </source>
</reference>
<sequence>MAPATRFLLVVGGSLLLLCTLIRADYGLATFYNSYIPSACYGYDSNQFPPGNMFGAASDQLWDGGNACGKEYEVSCTGGTNNGVAQPCTNAGSIRIKIVDQCPASSCHGTIDLSADAFAAIANPIEGIIQIEYNEA</sequence>
<keyword evidence="2" id="KW-1185">Reference proteome</keyword>
<dbReference type="EMBL" id="CM055095">
    <property type="protein sequence ID" value="KAJ7557946.1"/>
    <property type="molecule type" value="Genomic_DNA"/>
</dbReference>
<dbReference type="Proteomes" id="UP001162992">
    <property type="component" value="Chromosome 4"/>
</dbReference>
<name>A0ACC2DUP5_DIPCM</name>
<organism evidence="1 2">
    <name type="scientific">Diphasiastrum complanatum</name>
    <name type="common">Issler's clubmoss</name>
    <name type="synonym">Lycopodium complanatum</name>
    <dbReference type="NCBI Taxonomy" id="34168"/>
    <lineage>
        <taxon>Eukaryota</taxon>
        <taxon>Viridiplantae</taxon>
        <taxon>Streptophyta</taxon>
        <taxon>Embryophyta</taxon>
        <taxon>Tracheophyta</taxon>
        <taxon>Lycopodiopsida</taxon>
        <taxon>Lycopodiales</taxon>
        <taxon>Lycopodiaceae</taxon>
        <taxon>Lycopodioideae</taxon>
        <taxon>Diphasiastrum</taxon>
    </lineage>
</organism>
<proteinExistence type="predicted"/>